<dbReference type="InterPro" id="IPR037066">
    <property type="entry name" value="Plug_dom_sf"/>
</dbReference>
<dbReference type="Pfam" id="PF07715">
    <property type="entry name" value="Plug"/>
    <property type="match status" value="1"/>
</dbReference>
<keyword evidence="9 18" id="KW-0675">Receptor</keyword>
<evidence type="ECO:0000256" key="10">
    <source>
        <dbReference type="ARBA" id="ARBA00023237"/>
    </source>
</evidence>
<dbReference type="Pfam" id="PF00593">
    <property type="entry name" value="TonB_dep_Rec_b-barrel"/>
    <property type="match status" value="1"/>
</dbReference>
<keyword evidence="10 11" id="KW-0998">Cell outer membrane</keyword>
<keyword evidence="8 11" id="KW-0472">Membrane</keyword>
<dbReference type="Proteomes" id="UP001324384">
    <property type="component" value="Chromosome"/>
</dbReference>
<dbReference type="InterPro" id="IPR000531">
    <property type="entry name" value="Beta-barrel_TonB"/>
</dbReference>
<evidence type="ECO:0000256" key="2">
    <source>
        <dbReference type="ARBA" id="ARBA00009810"/>
    </source>
</evidence>
<dbReference type="CDD" id="cd01347">
    <property type="entry name" value="ligand_gated_channel"/>
    <property type="match status" value="1"/>
</dbReference>
<evidence type="ECO:0000259" key="17">
    <source>
        <dbReference type="Pfam" id="PF07715"/>
    </source>
</evidence>
<evidence type="ECO:0000313" key="19">
    <source>
        <dbReference type="Proteomes" id="UP001324384"/>
    </source>
</evidence>
<dbReference type="PANTHER" id="PTHR30069">
    <property type="entry name" value="TONB-DEPENDENT OUTER MEMBRANE RECEPTOR"/>
    <property type="match status" value="1"/>
</dbReference>
<dbReference type="InterPro" id="IPR039426">
    <property type="entry name" value="TonB-dep_rcpt-like"/>
</dbReference>
<dbReference type="InterPro" id="IPR010949">
    <property type="entry name" value="TonB_Hb/transfer/lactofer_rcpt"/>
</dbReference>
<sequence>MKQQSINFKVNTIYLAVMTALLSSTAAYAQQSDETNQSEEPTVVLEAVTVENFSRLGRKSTEITGLGKIVKHAKDIDEEQIMGMRDLTRYDPGISVVEQGRGATSGYSIRGVDKNRVGLQVDGLVQAQSYITEHSDANGGAINEIEYENVRSIELSKGSASAEFGSGALGGAVSFRTKESKDIIKEGQNWGINAKTAYSSKNNQHLNTVGVAGRVGSFEGLLQFTHRKGNEIEAHKDVKDIPQSITRVGAFATPYELRPAPWNSAGEAEILKSAGWFVLKEECPTLTNCTPKPKAEMTQEINTRHTPRSEPPYTPKEQAIYDSMGHIVEQVGSEQYTGENRALPNPMDYESESLFFKGGYHIDDKHYLGAVIERTKQEYDVQDKTKPAYLSLKELKDNHGRGSVARGLYTKDNIHEGVVLDILPFRRTAMYTHGVYYDENHDKSRYGVTYRYKNSDKQGVMDNLSLSFDRQDISLDTFLHEHRCSDYPNFDKDCLPSADKPWSSYYSHRNQYEEIHNVWQLTADKRLKFANMAHELNFLAGVDDFKSNLYRGDYLGITANGEWKSLGGNGTYEDPDIYERLPTQVVATNYCQAKGIGLAQCGTRTITGQNQFIALRDHIEMNKYLKLGLGARYDHHTFKSDDKYTGTGKFSNWSYNAGLTVNPTDNIALSYRYSNAFRVPAFYELFGRRGSFDPSNPISHEQQYVSNLKPEKATNREFGIGLMSELGYLEISHFTNKYKDLIVAASRRPDLSQPATDDGYHNVHDIDLKGINVLGKIDWYSVWNRLPDGLYSTFAYNKIKVKNANAKEGFVFTSTPLLDTLQPARYVAGVGYDDPDDKWGINLMATYSESKDTEELLGRQKGGYKNHVAATKFASKHWYTYDLTGFWNLNDNFTVRAGIYNLLNRKYSTWEAIRQSSVNAVNPETSNHVARYAAPGRNFNVALEMKF</sequence>
<dbReference type="PANTHER" id="PTHR30069:SF54">
    <property type="entry name" value="TRANSFERRIN-BINDING PROTEIN A"/>
    <property type="match status" value="1"/>
</dbReference>
<keyword evidence="4 11" id="KW-1134">Transmembrane beta strand</keyword>
<evidence type="ECO:0000256" key="11">
    <source>
        <dbReference type="PROSITE-ProRule" id="PRU01360"/>
    </source>
</evidence>
<evidence type="ECO:0000256" key="15">
    <source>
        <dbReference type="SAM" id="SignalP"/>
    </source>
</evidence>
<evidence type="ECO:0000256" key="3">
    <source>
        <dbReference type="ARBA" id="ARBA00022448"/>
    </source>
</evidence>
<proteinExistence type="inferred from homology"/>
<feature type="short sequence motif" description="TonB C-terminal box" evidence="12">
    <location>
        <begin position="930"/>
        <end position="947"/>
    </location>
</feature>
<evidence type="ECO:0000256" key="13">
    <source>
        <dbReference type="RuleBase" id="RU003357"/>
    </source>
</evidence>
<evidence type="ECO:0000256" key="9">
    <source>
        <dbReference type="ARBA" id="ARBA00023170"/>
    </source>
</evidence>
<dbReference type="InterPro" id="IPR012910">
    <property type="entry name" value="Plug_dom"/>
</dbReference>
<feature type="signal peptide" evidence="15">
    <location>
        <begin position="1"/>
        <end position="29"/>
    </location>
</feature>
<comment type="subcellular location">
    <subcellularLocation>
        <location evidence="1 11">Cell outer membrane</location>
        <topology evidence="1 11">Multi-pass membrane protein</topology>
    </subcellularLocation>
</comment>
<name>A0ABZ0WWJ6_9GAMM</name>
<dbReference type="NCBIfam" id="TIGR01786">
    <property type="entry name" value="TonB-hemlactrns"/>
    <property type="match status" value="1"/>
</dbReference>
<evidence type="ECO:0000313" key="18">
    <source>
        <dbReference type="EMBL" id="WQE03631.1"/>
    </source>
</evidence>
<dbReference type="InterPro" id="IPR010917">
    <property type="entry name" value="TonB_rcpt_CS"/>
</dbReference>
<protein>
    <submittedName>
        <fullName evidence="18">Lactoferrin/transferrin family TonB-dependent receptor</fullName>
    </submittedName>
</protein>
<keyword evidence="7 13" id="KW-0798">TonB box</keyword>
<evidence type="ECO:0000256" key="5">
    <source>
        <dbReference type="ARBA" id="ARBA00022692"/>
    </source>
</evidence>
<dbReference type="NCBIfam" id="TIGR01776">
    <property type="entry name" value="TonB-tbp-lbp"/>
    <property type="match status" value="1"/>
</dbReference>
<dbReference type="InterPro" id="IPR036942">
    <property type="entry name" value="Beta-barrel_TonB_sf"/>
</dbReference>
<dbReference type="EMBL" id="CP139961">
    <property type="protein sequence ID" value="WQE03631.1"/>
    <property type="molecule type" value="Genomic_DNA"/>
</dbReference>
<dbReference type="SUPFAM" id="SSF56935">
    <property type="entry name" value="Porins"/>
    <property type="match status" value="1"/>
</dbReference>
<keyword evidence="5 11" id="KW-0812">Transmembrane</keyword>
<evidence type="ECO:0000256" key="14">
    <source>
        <dbReference type="SAM" id="MobiDB-lite"/>
    </source>
</evidence>
<comment type="similarity">
    <text evidence="2 11 13">Belongs to the TonB-dependent receptor family.</text>
</comment>
<accession>A0ABZ0WWJ6</accession>
<dbReference type="PROSITE" id="PS52016">
    <property type="entry name" value="TONB_DEPENDENT_REC_3"/>
    <property type="match status" value="1"/>
</dbReference>
<evidence type="ECO:0000256" key="8">
    <source>
        <dbReference type="ARBA" id="ARBA00023136"/>
    </source>
</evidence>
<gene>
    <name evidence="18" type="ORF">U0021_07745</name>
</gene>
<dbReference type="Gene3D" id="2.40.170.20">
    <property type="entry name" value="TonB-dependent receptor, beta-barrel domain"/>
    <property type="match status" value="1"/>
</dbReference>
<feature type="domain" description="TonB-dependent receptor plug" evidence="17">
    <location>
        <begin position="72"/>
        <end position="172"/>
    </location>
</feature>
<dbReference type="Gene3D" id="2.170.130.10">
    <property type="entry name" value="TonB-dependent receptor, plug domain"/>
    <property type="match status" value="1"/>
</dbReference>
<dbReference type="InterPro" id="IPR010948">
    <property type="entry name" value="TonB_lacto/transferrin_rcpt"/>
</dbReference>
<evidence type="ECO:0000256" key="6">
    <source>
        <dbReference type="ARBA" id="ARBA00022729"/>
    </source>
</evidence>
<keyword evidence="6 15" id="KW-0732">Signal</keyword>
<reference evidence="18 19" key="1">
    <citation type="submission" date="2023-12" db="EMBL/GenBank/DDBJ databases">
        <title>Genome sequencing and assembly of bacterial species from a model synthetic community.</title>
        <authorList>
            <person name="Hogle S.L."/>
        </authorList>
    </citation>
    <scope>NUCLEOTIDE SEQUENCE [LARGE SCALE GENOMIC DNA]</scope>
    <source>
        <strain evidence="18 19">HAMBI_2792</strain>
    </source>
</reference>
<keyword evidence="3 11" id="KW-0813">Transport</keyword>
<feature type="region of interest" description="Disordered" evidence="14">
    <location>
        <begin position="290"/>
        <end position="314"/>
    </location>
</feature>
<keyword evidence="19" id="KW-1185">Reference proteome</keyword>
<feature type="domain" description="TonB-dependent receptor-like beta-barrel" evidence="16">
    <location>
        <begin position="432"/>
        <end position="902"/>
    </location>
</feature>
<feature type="chain" id="PRO_5046684661" evidence="15">
    <location>
        <begin position="30"/>
        <end position="947"/>
    </location>
</feature>
<evidence type="ECO:0000256" key="4">
    <source>
        <dbReference type="ARBA" id="ARBA00022452"/>
    </source>
</evidence>
<evidence type="ECO:0000256" key="12">
    <source>
        <dbReference type="PROSITE-ProRule" id="PRU10144"/>
    </source>
</evidence>
<organism evidence="18 19">
    <name type="scientific">Moraxella canis</name>
    <dbReference type="NCBI Taxonomy" id="90239"/>
    <lineage>
        <taxon>Bacteria</taxon>
        <taxon>Pseudomonadati</taxon>
        <taxon>Pseudomonadota</taxon>
        <taxon>Gammaproteobacteria</taxon>
        <taxon>Moraxellales</taxon>
        <taxon>Moraxellaceae</taxon>
        <taxon>Moraxella</taxon>
    </lineage>
</organism>
<dbReference type="RefSeq" id="WP_327037441.1">
    <property type="nucleotide sequence ID" value="NZ_CP139961.1"/>
</dbReference>
<dbReference type="PROSITE" id="PS01156">
    <property type="entry name" value="TONB_DEPENDENT_REC_2"/>
    <property type="match status" value="1"/>
</dbReference>
<evidence type="ECO:0000256" key="1">
    <source>
        <dbReference type="ARBA" id="ARBA00004571"/>
    </source>
</evidence>
<evidence type="ECO:0000259" key="16">
    <source>
        <dbReference type="Pfam" id="PF00593"/>
    </source>
</evidence>
<evidence type="ECO:0000256" key="7">
    <source>
        <dbReference type="ARBA" id="ARBA00023077"/>
    </source>
</evidence>